<evidence type="ECO:0000256" key="5">
    <source>
        <dbReference type="ARBA" id="ARBA00023015"/>
    </source>
</evidence>
<dbReference type="FunFam" id="3.40.50.300:FF:000006">
    <property type="entry name" value="DNA-binding transcriptional regulator NtrC"/>
    <property type="match status" value="1"/>
</dbReference>
<evidence type="ECO:0000259" key="10">
    <source>
        <dbReference type="PROSITE" id="PS50110"/>
    </source>
</evidence>
<feature type="modified residue" description="4-aspartylphosphate" evidence="8">
    <location>
        <position position="55"/>
    </location>
</feature>
<dbReference type="SUPFAM" id="SSF46689">
    <property type="entry name" value="Homeodomain-like"/>
    <property type="match status" value="1"/>
</dbReference>
<feature type="domain" description="Sigma-54 factor interaction" evidence="9">
    <location>
        <begin position="129"/>
        <end position="357"/>
    </location>
</feature>
<dbReference type="PRINTS" id="PR01590">
    <property type="entry name" value="HTHFIS"/>
</dbReference>
<dbReference type="InterPro" id="IPR025944">
    <property type="entry name" value="Sigma_54_int_dom_CS"/>
</dbReference>
<gene>
    <name evidence="11" type="ORF">C7389_11544</name>
</gene>
<dbReference type="PANTHER" id="PTHR32071:SF21">
    <property type="entry name" value="TRANSCRIPTIONAL REGULATORY PROTEIN FLGR"/>
    <property type="match status" value="1"/>
</dbReference>
<dbReference type="PROSITE" id="PS00688">
    <property type="entry name" value="SIGMA54_INTERACT_3"/>
    <property type="match status" value="1"/>
</dbReference>
<evidence type="ECO:0000313" key="12">
    <source>
        <dbReference type="Proteomes" id="UP000295129"/>
    </source>
</evidence>
<dbReference type="InterPro" id="IPR025662">
    <property type="entry name" value="Sigma_54_int_dom_ATP-bd_1"/>
</dbReference>
<dbReference type="InterPro" id="IPR003593">
    <property type="entry name" value="AAA+_ATPase"/>
</dbReference>
<dbReference type="Gene3D" id="1.10.10.60">
    <property type="entry name" value="Homeodomain-like"/>
    <property type="match status" value="1"/>
</dbReference>
<dbReference type="EMBL" id="SNVV01000015">
    <property type="protein sequence ID" value="TDN48378.1"/>
    <property type="molecule type" value="Genomic_DNA"/>
</dbReference>
<dbReference type="AlphaFoldDB" id="A0A4R6DVN0"/>
<evidence type="ECO:0000256" key="8">
    <source>
        <dbReference type="PROSITE-ProRule" id="PRU00169"/>
    </source>
</evidence>
<organism evidence="11 12">
    <name type="scientific">Azoarcus indigens</name>
    <dbReference type="NCBI Taxonomy" id="29545"/>
    <lineage>
        <taxon>Bacteria</taxon>
        <taxon>Pseudomonadati</taxon>
        <taxon>Pseudomonadota</taxon>
        <taxon>Betaproteobacteria</taxon>
        <taxon>Rhodocyclales</taxon>
        <taxon>Zoogloeaceae</taxon>
        <taxon>Azoarcus</taxon>
    </lineage>
</organism>
<dbReference type="SUPFAM" id="SSF52172">
    <property type="entry name" value="CheY-like"/>
    <property type="match status" value="1"/>
</dbReference>
<dbReference type="InterPro" id="IPR002078">
    <property type="entry name" value="Sigma_54_int"/>
</dbReference>
<dbReference type="PANTHER" id="PTHR32071">
    <property type="entry name" value="TRANSCRIPTIONAL REGULATORY PROTEIN"/>
    <property type="match status" value="1"/>
</dbReference>
<dbReference type="InterPro" id="IPR002197">
    <property type="entry name" value="HTH_Fis"/>
</dbReference>
<dbReference type="PROSITE" id="PS00675">
    <property type="entry name" value="SIGMA54_INTERACT_1"/>
    <property type="match status" value="1"/>
</dbReference>
<keyword evidence="3" id="KW-0067">ATP-binding</keyword>
<accession>A0A4R6DVN0</accession>
<name>A0A4R6DVN0_9RHOO</name>
<dbReference type="SMART" id="SM00448">
    <property type="entry name" value="REC"/>
    <property type="match status" value="1"/>
</dbReference>
<comment type="caution">
    <text evidence="11">The sequence shown here is derived from an EMBL/GenBank/DDBJ whole genome shotgun (WGS) entry which is preliminary data.</text>
</comment>
<dbReference type="InterPro" id="IPR009057">
    <property type="entry name" value="Homeodomain-like_sf"/>
</dbReference>
<dbReference type="RefSeq" id="WP_133593486.1">
    <property type="nucleotide sequence ID" value="NZ_SNVV01000015.1"/>
</dbReference>
<dbReference type="InterPro" id="IPR001789">
    <property type="entry name" value="Sig_transdc_resp-reg_receiver"/>
</dbReference>
<keyword evidence="5" id="KW-0805">Transcription regulation</keyword>
<dbReference type="PROSITE" id="PS50045">
    <property type="entry name" value="SIGMA54_INTERACT_4"/>
    <property type="match status" value="1"/>
</dbReference>
<keyword evidence="4" id="KW-0902">Two-component regulatory system</keyword>
<evidence type="ECO:0000256" key="2">
    <source>
        <dbReference type="ARBA" id="ARBA00022741"/>
    </source>
</evidence>
<dbReference type="InterPro" id="IPR027417">
    <property type="entry name" value="P-loop_NTPase"/>
</dbReference>
<keyword evidence="12" id="KW-1185">Reference proteome</keyword>
<protein>
    <submittedName>
        <fullName evidence="11">Two-component system response regulator FlrC</fullName>
    </submittedName>
</protein>
<dbReference type="PROSITE" id="PS50110">
    <property type="entry name" value="RESPONSE_REGULATORY"/>
    <property type="match status" value="1"/>
</dbReference>
<evidence type="ECO:0000256" key="4">
    <source>
        <dbReference type="ARBA" id="ARBA00023012"/>
    </source>
</evidence>
<evidence type="ECO:0000256" key="3">
    <source>
        <dbReference type="ARBA" id="ARBA00022840"/>
    </source>
</evidence>
<sequence>MIEQLSILVVEDDAALRDAVCLTLEMAGHGVTGVEGGPQALAVLEDHAFNLVISDLRMQPMDGLQLLGEIRARLPQLPVLLMTAYGDVDKAVAAMRGGACDFLMKPFEPEVLLENVRRYAAVQPSADDTVAEDIHTRNLLALATRVAETDATVLLTGESGTGKEVFARYIHHHSPRRSGPFIAINCAAIPENLLEATLFGYEKGAFTGAQTAQPGKFEQAQDGTILLDEISEMPLGLQAKMLRVLQEREVERVGGKKPIPLDIRVLATSNRDMSREVSAGRFREDLYYRLNVFPLAIPALRERPGDVLPLARHFLTRHAERARRLVRLSAEAEALLARYGWPGNVRELENTMHRALILTPGDTVSAETVRLCLPHWTAEEVAPAVGASPRPPASPLPAPAFVPGIGLPAISAQPAGEIGGSSPARPANMKDLEREHILATLREMGGSRKKAVEKLGISERTLRYKLQQYRDEGYDV</sequence>
<dbReference type="Proteomes" id="UP000295129">
    <property type="component" value="Unassembled WGS sequence"/>
</dbReference>
<keyword evidence="6" id="KW-0238">DNA-binding</keyword>
<evidence type="ECO:0000313" key="11">
    <source>
        <dbReference type="EMBL" id="TDN48378.1"/>
    </source>
</evidence>
<dbReference type="GO" id="GO:0005524">
    <property type="term" value="F:ATP binding"/>
    <property type="evidence" value="ECO:0007669"/>
    <property type="project" value="UniProtKB-KW"/>
</dbReference>
<dbReference type="SUPFAM" id="SSF52540">
    <property type="entry name" value="P-loop containing nucleoside triphosphate hydrolases"/>
    <property type="match status" value="1"/>
</dbReference>
<keyword evidence="2" id="KW-0547">Nucleotide-binding</keyword>
<evidence type="ECO:0000256" key="7">
    <source>
        <dbReference type="ARBA" id="ARBA00023163"/>
    </source>
</evidence>
<dbReference type="Pfam" id="PF02954">
    <property type="entry name" value="HTH_8"/>
    <property type="match status" value="1"/>
</dbReference>
<dbReference type="GO" id="GO:0006355">
    <property type="term" value="P:regulation of DNA-templated transcription"/>
    <property type="evidence" value="ECO:0007669"/>
    <property type="project" value="InterPro"/>
</dbReference>
<evidence type="ECO:0000259" key="9">
    <source>
        <dbReference type="PROSITE" id="PS50045"/>
    </source>
</evidence>
<dbReference type="Gene3D" id="1.10.8.60">
    <property type="match status" value="1"/>
</dbReference>
<proteinExistence type="predicted"/>
<feature type="domain" description="Response regulatory" evidence="10">
    <location>
        <begin position="6"/>
        <end position="120"/>
    </location>
</feature>
<dbReference type="FunFam" id="3.40.50.2300:FF:000018">
    <property type="entry name" value="DNA-binding transcriptional regulator NtrC"/>
    <property type="match status" value="1"/>
</dbReference>
<dbReference type="InterPro" id="IPR011006">
    <property type="entry name" value="CheY-like_superfamily"/>
</dbReference>
<evidence type="ECO:0000256" key="1">
    <source>
        <dbReference type="ARBA" id="ARBA00022553"/>
    </source>
</evidence>
<dbReference type="Pfam" id="PF00072">
    <property type="entry name" value="Response_reg"/>
    <property type="match status" value="1"/>
</dbReference>
<dbReference type="Gene3D" id="3.40.50.2300">
    <property type="match status" value="1"/>
</dbReference>
<evidence type="ECO:0000256" key="6">
    <source>
        <dbReference type="ARBA" id="ARBA00023125"/>
    </source>
</evidence>
<reference evidence="11 12" key="1">
    <citation type="submission" date="2019-03" db="EMBL/GenBank/DDBJ databases">
        <title>Genomic Encyclopedia of Type Strains, Phase IV (KMG-IV): sequencing the most valuable type-strain genomes for metagenomic binning, comparative biology and taxonomic classification.</title>
        <authorList>
            <person name="Goeker M."/>
        </authorList>
    </citation>
    <scope>NUCLEOTIDE SEQUENCE [LARGE SCALE GENOMIC DNA]</scope>
    <source>
        <strain evidence="11 12">DSM 12121</strain>
    </source>
</reference>
<dbReference type="SMART" id="SM00382">
    <property type="entry name" value="AAA"/>
    <property type="match status" value="1"/>
</dbReference>
<dbReference type="Pfam" id="PF00158">
    <property type="entry name" value="Sigma54_activat"/>
    <property type="match status" value="1"/>
</dbReference>
<dbReference type="GO" id="GO:0043565">
    <property type="term" value="F:sequence-specific DNA binding"/>
    <property type="evidence" value="ECO:0007669"/>
    <property type="project" value="InterPro"/>
</dbReference>
<dbReference type="OrthoDB" id="3516932at2"/>
<keyword evidence="1 8" id="KW-0597">Phosphoprotein</keyword>
<dbReference type="CDD" id="cd00009">
    <property type="entry name" value="AAA"/>
    <property type="match status" value="1"/>
</dbReference>
<dbReference type="GO" id="GO:0000160">
    <property type="term" value="P:phosphorelay signal transduction system"/>
    <property type="evidence" value="ECO:0007669"/>
    <property type="project" value="UniProtKB-KW"/>
</dbReference>
<dbReference type="InterPro" id="IPR058031">
    <property type="entry name" value="AAA_lid_NorR"/>
</dbReference>
<dbReference type="Gene3D" id="3.40.50.300">
    <property type="entry name" value="P-loop containing nucleotide triphosphate hydrolases"/>
    <property type="match status" value="1"/>
</dbReference>
<keyword evidence="7" id="KW-0804">Transcription</keyword>
<dbReference type="Pfam" id="PF25601">
    <property type="entry name" value="AAA_lid_14"/>
    <property type="match status" value="1"/>
</dbReference>